<reference evidence="1" key="1">
    <citation type="submission" date="2018-06" db="EMBL/GenBank/DDBJ databases">
        <authorList>
            <person name="Zhirakovskaya E."/>
        </authorList>
    </citation>
    <scope>NUCLEOTIDE SEQUENCE</scope>
</reference>
<gene>
    <name evidence="1" type="ORF">MNBD_BACTEROID06-1311</name>
</gene>
<evidence type="ECO:0000313" key="1">
    <source>
        <dbReference type="EMBL" id="VAW29174.1"/>
    </source>
</evidence>
<proteinExistence type="predicted"/>
<protein>
    <recommendedName>
        <fullName evidence="2">Glycosyltransferase 2-like domain-containing protein</fullName>
    </recommendedName>
</protein>
<dbReference type="InterPro" id="IPR029044">
    <property type="entry name" value="Nucleotide-diphossugar_trans"/>
</dbReference>
<organism evidence="1">
    <name type="scientific">hydrothermal vent metagenome</name>
    <dbReference type="NCBI Taxonomy" id="652676"/>
    <lineage>
        <taxon>unclassified sequences</taxon>
        <taxon>metagenomes</taxon>
        <taxon>ecological metagenomes</taxon>
    </lineage>
</organism>
<dbReference type="SUPFAM" id="SSF53448">
    <property type="entry name" value="Nucleotide-diphospho-sugar transferases"/>
    <property type="match status" value="1"/>
</dbReference>
<dbReference type="Gene3D" id="3.90.550.10">
    <property type="entry name" value="Spore Coat Polysaccharide Biosynthesis Protein SpsA, Chain A"/>
    <property type="match status" value="1"/>
</dbReference>
<accession>A0A3B0VBD0</accession>
<dbReference type="AlphaFoldDB" id="A0A3B0VBD0"/>
<evidence type="ECO:0008006" key="2">
    <source>
        <dbReference type="Google" id="ProtNLM"/>
    </source>
</evidence>
<feature type="non-terminal residue" evidence="1">
    <location>
        <position position="1"/>
    </location>
</feature>
<name>A0A3B0VBD0_9ZZZZ</name>
<sequence length="321" mass="38319">EKIKLHMTISGYTFVRNATKLAYPLKESILSILDLVDEFVIAFIPGDEDDNTLELIESINSDKIKIIEAGWEPERFRQNTLYSYLSDIAKNKCTGDWLFYLQVDEVVHEKYLPIIKNACKHFLNNPKVEGLLFNYRHFWGDYNHCFTHHGWYPREIRIIRNLPEIHSWRDAQSFRFYSQFEPTTAFYQSKKVARKLNVAHIRAEIYHYGWVRPPYTMSTKQDRMVKTWDSSRKKVKIVDYDYGPLDRIPEFTKSHPMVMQKRIKKLDWDKDLQYSGKIQKGRALYKHEKLKYRVKSWIELNLLGSKEIGGFKNYKIVAKFK</sequence>
<dbReference type="EMBL" id="UOES01000526">
    <property type="protein sequence ID" value="VAW29174.1"/>
    <property type="molecule type" value="Genomic_DNA"/>
</dbReference>